<evidence type="ECO:0000313" key="1">
    <source>
        <dbReference type="EMBL" id="ABB27299.1"/>
    </source>
</evidence>
<dbReference type="KEGG" id="cch:Cag_0020"/>
<dbReference type="HOGENOM" id="CLU_559846_0_0_10"/>
<dbReference type="STRING" id="340177.Cag_0020"/>
<proteinExistence type="predicted"/>
<protein>
    <submittedName>
        <fullName evidence="1">Uncharacterized protein</fullName>
    </submittedName>
</protein>
<dbReference type="AlphaFoldDB" id="Q3ANS4"/>
<name>Q3ANS4_CHLCH</name>
<gene>
    <name evidence="1" type="ordered locus">Cag_0020</name>
</gene>
<reference evidence="1" key="1">
    <citation type="submission" date="2005-08" db="EMBL/GenBank/DDBJ databases">
        <title>Complete sequence of Chlorobium chlorochromatii CaD3.</title>
        <authorList>
            <person name="Copeland A."/>
            <person name="Lucas S."/>
            <person name="Lapidus A."/>
            <person name="Barry K."/>
            <person name="Detter J.C."/>
            <person name="Glavina T."/>
            <person name="Hammon N."/>
            <person name="Israni S."/>
            <person name="Pitluck S."/>
            <person name="Bryant D."/>
            <person name="Schmutz J."/>
            <person name="Larimer F."/>
            <person name="Land M."/>
            <person name="Kyrpides N."/>
            <person name="Ivanova N."/>
            <person name="Richardson P."/>
        </authorList>
    </citation>
    <scope>NUCLEOTIDE SEQUENCE [LARGE SCALE GENOMIC DNA]</scope>
    <source>
        <strain evidence="1">CaD3</strain>
    </source>
</reference>
<dbReference type="EMBL" id="CP000108">
    <property type="protein sequence ID" value="ABB27299.1"/>
    <property type="molecule type" value="Genomic_DNA"/>
</dbReference>
<accession>Q3ANS4</accession>
<dbReference type="eggNOG" id="ENOG50335J6">
    <property type="taxonomic scope" value="Bacteria"/>
</dbReference>
<organism evidence="1">
    <name type="scientific">Chlorobium chlorochromatii (strain CaD3)</name>
    <dbReference type="NCBI Taxonomy" id="340177"/>
    <lineage>
        <taxon>Bacteria</taxon>
        <taxon>Pseudomonadati</taxon>
        <taxon>Chlorobiota</taxon>
        <taxon>Chlorobiia</taxon>
        <taxon>Chlorobiales</taxon>
        <taxon>Chlorobiaceae</taxon>
        <taxon>Chlorobium/Pelodictyon group</taxon>
        <taxon>Chlorobium</taxon>
    </lineage>
</organism>
<sequence>MERPMSAPNSALMSSKISSPISPTTLHHLLDIPLTTPLTLEAMCRNLRPIYYPAPHLSPRLERFSLALVEAMQGLGIQVHSPEELALHDGRFPAGTVIVAPGIFDDDALPINRVSTLYNNIIVGIYDEAAPVSNSSLPQERLDAIVGRLARDMVHILIFVTDESWTICTMNGGIATFATPLPHVADVRSTLVPKLTAQVVPPRNEAFTFVDGALDIASPTFSAIAEDFVQCSALWSQSSALLTHTSTEGLHYRNSFYKRIVARYLDERSGMSYGFFARQLPIPTLQPAQKKKADGLMEVQLAGEQWFVAIPEVSIITTRSGCRKHCLNPLEDLVALGLKEEQGKRVASITTPSTSCNTVIKPSFDTLAILAHALGNAIVGSILLVLQPNAPFSRHLARNGATITHWHGYPQKSDLPDGYWLHGAENPPVACSTPQSAAYSLLGKLSALEQALTQQGIYHGDVHTEPHHGTNIVGILSLTEVARHFAR</sequence>